<evidence type="ECO:0000256" key="6">
    <source>
        <dbReference type="ARBA" id="ARBA00023242"/>
    </source>
</evidence>
<dbReference type="InterPro" id="IPR038744">
    <property type="entry name" value="Hri1_N"/>
</dbReference>
<comment type="caution">
    <text evidence="7">The sequence shown here is derived from an EMBL/GenBank/DDBJ whole genome shotgun (WGS) entry which is preliminary data.</text>
</comment>
<dbReference type="CDD" id="cd11693">
    <property type="entry name" value="HRI1_C_like"/>
    <property type="match status" value="1"/>
</dbReference>
<evidence type="ECO:0000313" key="7">
    <source>
        <dbReference type="EMBL" id="KAL1306035.1"/>
    </source>
</evidence>
<comment type="subcellular location">
    <subcellularLocation>
        <location evidence="2">Cytoplasm</location>
    </subcellularLocation>
    <subcellularLocation>
        <location evidence="1">Nucleus</location>
    </subcellularLocation>
</comment>
<evidence type="ECO:0000256" key="2">
    <source>
        <dbReference type="ARBA" id="ARBA00004496"/>
    </source>
</evidence>
<dbReference type="RefSeq" id="XP_069202308.1">
    <property type="nucleotide sequence ID" value="XM_069343756.1"/>
</dbReference>
<keyword evidence="8" id="KW-1185">Reference proteome</keyword>
<dbReference type="GeneID" id="95977863"/>
<keyword evidence="6" id="KW-0539">Nucleus</keyword>
<name>A0ABR3PIZ7_9PEZI</name>
<evidence type="ECO:0000256" key="4">
    <source>
        <dbReference type="ARBA" id="ARBA00017063"/>
    </source>
</evidence>
<dbReference type="Pfam" id="PF16815">
    <property type="entry name" value="HRI1"/>
    <property type="match status" value="1"/>
</dbReference>
<dbReference type="EMBL" id="JBFMKM010000005">
    <property type="protein sequence ID" value="KAL1306035.1"/>
    <property type="molecule type" value="Genomic_DNA"/>
</dbReference>
<comment type="similarity">
    <text evidence="3">Belongs to the HRI1 family.</text>
</comment>
<keyword evidence="5" id="KW-0963">Cytoplasm</keyword>
<dbReference type="Gene3D" id="2.40.128.320">
    <property type="entry name" value="Protein HRI1, N-terminal domain"/>
    <property type="match status" value="1"/>
</dbReference>
<organism evidence="7 8">
    <name type="scientific">Neodothiora populina</name>
    <dbReference type="NCBI Taxonomy" id="2781224"/>
    <lineage>
        <taxon>Eukaryota</taxon>
        <taxon>Fungi</taxon>
        <taxon>Dikarya</taxon>
        <taxon>Ascomycota</taxon>
        <taxon>Pezizomycotina</taxon>
        <taxon>Dothideomycetes</taxon>
        <taxon>Dothideomycetidae</taxon>
        <taxon>Dothideales</taxon>
        <taxon>Dothioraceae</taxon>
        <taxon>Neodothiora</taxon>
    </lineage>
</organism>
<sequence>MGPPNEPSISIREWIKWMPDAESEPTSTLVLTSSRKQFVDVRILKPTQHGEPELPREGGPMARLEWGFAGHSHSTISDPSSTPPTVHSTWTHTIDSQHKDCSNVSDSGDMFACADGIHVLERGEMVNPATGKMTAYEEFWADYPAGYVRESGEEEQGKRWSVVVALEEADAGVKGLVVRVGEWCQGIIRVGDEICVERWRWSSTSASDPASGERGGGEEEIDNGWRRVARLGRLFLPCALTFMPAGLKEGSKVTYGDYKWEAQEVFSW</sequence>
<evidence type="ECO:0000313" key="8">
    <source>
        <dbReference type="Proteomes" id="UP001562354"/>
    </source>
</evidence>
<dbReference type="InterPro" id="IPR043047">
    <property type="entry name" value="Hri1_N_sf"/>
</dbReference>
<evidence type="ECO:0000256" key="3">
    <source>
        <dbReference type="ARBA" id="ARBA00005229"/>
    </source>
</evidence>
<evidence type="ECO:0000256" key="1">
    <source>
        <dbReference type="ARBA" id="ARBA00004123"/>
    </source>
</evidence>
<reference evidence="7 8" key="1">
    <citation type="submission" date="2024-07" db="EMBL/GenBank/DDBJ databases">
        <title>Draft sequence of the Neodothiora populina.</title>
        <authorList>
            <person name="Drown D.D."/>
            <person name="Schuette U.S."/>
            <person name="Buechlein A.B."/>
            <person name="Rusch D.R."/>
            <person name="Winton L.W."/>
            <person name="Adams G.A."/>
        </authorList>
    </citation>
    <scope>NUCLEOTIDE SEQUENCE [LARGE SCALE GENOMIC DNA]</scope>
    <source>
        <strain evidence="7 8">CPC 39397</strain>
    </source>
</reference>
<dbReference type="CDD" id="cd11692">
    <property type="entry name" value="HRI1_N_like"/>
    <property type="match status" value="1"/>
</dbReference>
<gene>
    <name evidence="7" type="ORF">AAFC00_004163</name>
</gene>
<protein>
    <recommendedName>
        <fullName evidence="4">Protein HRI1</fullName>
    </recommendedName>
</protein>
<dbReference type="Proteomes" id="UP001562354">
    <property type="component" value="Unassembled WGS sequence"/>
</dbReference>
<dbReference type="InterPro" id="IPR031818">
    <property type="entry name" value="Hri1"/>
</dbReference>
<accession>A0ABR3PIZ7</accession>
<proteinExistence type="inferred from homology"/>
<evidence type="ECO:0000256" key="5">
    <source>
        <dbReference type="ARBA" id="ARBA00022490"/>
    </source>
</evidence>